<gene>
    <name evidence="1" type="ORF">RM706_10055</name>
</gene>
<sequence length="380" mass="43389">MIKKIILSFILGCTITTYSVAQRDYKGKIIDSKTGEAIPFVNIGIVEQGIGTVSDEEGLFHLYFEENQVKPTEILLFSALGYAPLNIPLSKMPLVYNEYPVFKMKPERIALNEVVVSNKGERFVTDFVGYKNRGEQTYGYWKDQIALGGELATRIVVKSGLRRLDQFQFEVFHNPSDSLLLRVNIYEDDGPIGSPKTNLNKSGKNVLVTLKKTDKIVWVDLKPYDIYVKDDFLVSLELLKVYGEKELGLVLAAAFDKYGSYRKYASQDKWERMADESMAYYLETQFMVSEKVAQRFEKKEARKKKKIRTISGFALRKGRMVPGVEVTNTRTKETVFTDEDGRYTIAADKRDEILFKKQGYKLMVLTVGDRPTANIIMKGE</sequence>
<dbReference type="Pfam" id="PF13715">
    <property type="entry name" value="CarbopepD_reg_2"/>
    <property type="match status" value="1"/>
</dbReference>
<dbReference type="RefSeq" id="WP_311351004.1">
    <property type="nucleotide sequence ID" value="NZ_JAVRHR010000002.1"/>
</dbReference>
<dbReference type="SUPFAM" id="SSF49464">
    <property type="entry name" value="Carboxypeptidase regulatory domain-like"/>
    <property type="match status" value="2"/>
</dbReference>
<accession>A0ABU3AB15</accession>
<reference evidence="1 2" key="1">
    <citation type="submission" date="2023-09" db="EMBL/GenBank/DDBJ databases">
        <authorList>
            <person name="Rey-Velasco X."/>
        </authorList>
    </citation>
    <scope>NUCLEOTIDE SEQUENCE [LARGE SCALE GENOMIC DNA]</scope>
    <source>
        <strain evidence="1 2">F388</strain>
    </source>
</reference>
<name>A0ABU3AB15_9FLAO</name>
<dbReference type="EMBL" id="JAVRHR010000002">
    <property type="protein sequence ID" value="MDT0607374.1"/>
    <property type="molecule type" value="Genomic_DNA"/>
</dbReference>
<dbReference type="InterPro" id="IPR008969">
    <property type="entry name" value="CarboxyPept-like_regulatory"/>
</dbReference>
<protein>
    <submittedName>
        <fullName evidence="1">Carboxypeptidase-like regulatory domain-containing protein</fullName>
    </submittedName>
</protein>
<keyword evidence="2" id="KW-1185">Reference proteome</keyword>
<dbReference type="Proteomes" id="UP001255246">
    <property type="component" value="Unassembled WGS sequence"/>
</dbReference>
<proteinExistence type="predicted"/>
<organism evidence="1 2">
    <name type="scientific">Croceitalea rosinachiae</name>
    <dbReference type="NCBI Taxonomy" id="3075596"/>
    <lineage>
        <taxon>Bacteria</taxon>
        <taxon>Pseudomonadati</taxon>
        <taxon>Bacteroidota</taxon>
        <taxon>Flavobacteriia</taxon>
        <taxon>Flavobacteriales</taxon>
        <taxon>Flavobacteriaceae</taxon>
        <taxon>Croceitalea</taxon>
    </lineage>
</organism>
<evidence type="ECO:0000313" key="2">
    <source>
        <dbReference type="Proteomes" id="UP001255246"/>
    </source>
</evidence>
<evidence type="ECO:0000313" key="1">
    <source>
        <dbReference type="EMBL" id="MDT0607374.1"/>
    </source>
</evidence>
<comment type="caution">
    <text evidence="1">The sequence shown here is derived from an EMBL/GenBank/DDBJ whole genome shotgun (WGS) entry which is preliminary data.</text>
</comment>